<dbReference type="CDD" id="cd04730">
    <property type="entry name" value="NPD_like"/>
    <property type="match status" value="1"/>
</dbReference>
<dbReference type="Gene3D" id="3.20.20.70">
    <property type="entry name" value="Aldolase class I"/>
    <property type="match status" value="1"/>
</dbReference>
<dbReference type="EMBL" id="CP020946">
    <property type="protein sequence ID" value="ASD64873.1"/>
    <property type="molecule type" value="Genomic_DNA"/>
</dbReference>
<keyword evidence="4" id="KW-0285">Flavoprotein</keyword>
<organism evidence="10 11">
    <name type="scientific">Bdellovibrio bacteriovorus</name>
    <dbReference type="NCBI Taxonomy" id="959"/>
    <lineage>
        <taxon>Bacteria</taxon>
        <taxon>Pseudomonadati</taxon>
        <taxon>Bdellovibrionota</taxon>
        <taxon>Bdellovibrionia</taxon>
        <taxon>Bdellovibrionales</taxon>
        <taxon>Pseudobdellovibrionaceae</taxon>
        <taxon>Bdellovibrio</taxon>
    </lineage>
</organism>
<evidence type="ECO:0000313" key="10">
    <source>
        <dbReference type="EMBL" id="ASD64873.1"/>
    </source>
</evidence>
<proteinExistence type="inferred from homology"/>
<evidence type="ECO:0000256" key="6">
    <source>
        <dbReference type="ARBA" id="ARBA00023002"/>
    </source>
</evidence>
<comment type="catalytic activity">
    <reaction evidence="9">
        <text>3 propionate 3-nitronate + 3 O2 + H2O = 3 3-oxopropanoate + 2 nitrate + nitrite + H2O2 + 3 H(+)</text>
        <dbReference type="Rhea" id="RHEA:57332"/>
        <dbReference type="ChEBI" id="CHEBI:15377"/>
        <dbReference type="ChEBI" id="CHEBI:15378"/>
        <dbReference type="ChEBI" id="CHEBI:15379"/>
        <dbReference type="ChEBI" id="CHEBI:16240"/>
        <dbReference type="ChEBI" id="CHEBI:16301"/>
        <dbReference type="ChEBI" id="CHEBI:17632"/>
        <dbReference type="ChEBI" id="CHEBI:33190"/>
        <dbReference type="ChEBI" id="CHEBI:136067"/>
    </reaction>
</comment>
<sequence>MSETRWKLTDIPVIQGPMAGGYTTAELVSAVSNSGGLGSIGAGYMSPESLRLLIQKVKALTAKPFAVNLFIPTSPAVDLLQVERMKKLLLPFYREVGMDSVPELSYDPGLFQKQFAVVLEEKVPAFSFTFGCLKPSEMAALKSQNVFIMGTATSVEEALYLQAQGCDAVVAQGLEAGGHRGSFLDGKFPLLPAHKLVQDSVSQLQIPVIAAGGIVNKADMHTMLSAGAGAVQIGTAFLVCDESGASREYRDLLLKGKPEDTELIKVFSGRWARGLSNRFSREMKIHEADTPDYPIQHWLTTPLRKKAQESGRTEFQSLWSGQGLGALRACSVAEYMASLRQ</sequence>
<gene>
    <name evidence="10" type="ORF">B9G79_15530</name>
</gene>
<dbReference type="OrthoDB" id="5295714at2"/>
<evidence type="ECO:0000256" key="4">
    <source>
        <dbReference type="ARBA" id="ARBA00022630"/>
    </source>
</evidence>
<dbReference type="Pfam" id="PF03060">
    <property type="entry name" value="NMO"/>
    <property type="match status" value="1"/>
</dbReference>
<evidence type="ECO:0000256" key="5">
    <source>
        <dbReference type="ARBA" id="ARBA00022643"/>
    </source>
</evidence>
<keyword evidence="7" id="KW-0503">Monooxygenase</keyword>
<evidence type="ECO:0000313" key="11">
    <source>
        <dbReference type="Proteomes" id="UP000197003"/>
    </source>
</evidence>
<evidence type="ECO:0000256" key="2">
    <source>
        <dbReference type="ARBA" id="ARBA00009881"/>
    </source>
</evidence>
<dbReference type="SUPFAM" id="SSF51412">
    <property type="entry name" value="Inosine monophosphate dehydrogenase (IMPDH)"/>
    <property type="match status" value="1"/>
</dbReference>
<evidence type="ECO:0000256" key="7">
    <source>
        <dbReference type="ARBA" id="ARBA00023033"/>
    </source>
</evidence>
<comment type="cofactor">
    <cofactor evidence="1">
        <name>FMN</name>
        <dbReference type="ChEBI" id="CHEBI:58210"/>
    </cofactor>
</comment>
<dbReference type="Proteomes" id="UP000197003">
    <property type="component" value="Chromosome"/>
</dbReference>
<comment type="similarity">
    <text evidence="2">Belongs to the nitronate monooxygenase family. NMO class I subfamily.</text>
</comment>
<reference evidence="10 11" key="1">
    <citation type="submission" date="2017-04" db="EMBL/GenBank/DDBJ databases">
        <title>Whole genome sequence of Bdellovibrio bacteriovorus strain SSB218315.</title>
        <authorList>
            <person name="Oyedara O."/>
            <person name="Rodriguez-Perez M.A."/>
        </authorList>
    </citation>
    <scope>NUCLEOTIDE SEQUENCE [LARGE SCALE GENOMIC DNA]</scope>
    <source>
        <strain evidence="10 11">SSB218315</strain>
    </source>
</reference>
<keyword evidence="6" id="KW-0560">Oxidoreductase</keyword>
<dbReference type="RefSeq" id="WP_088566302.1">
    <property type="nucleotide sequence ID" value="NZ_CP020946.1"/>
</dbReference>
<name>A0A1Z3NBM2_BDEBC</name>
<keyword evidence="5" id="KW-0288">FMN</keyword>
<dbReference type="GO" id="GO:0018580">
    <property type="term" value="F:nitronate monooxygenase activity"/>
    <property type="evidence" value="ECO:0007669"/>
    <property type="project" value="InterPro"/>
</dbReference>
<dbReference type="GO" id="GO:0009636">
    <property type="term" value="P:response to toxic substance"/>
    <property type="evidence" value="ECO:0007669"/>
    <property type="project" value="UniProtKB-KW"/>
</dbReference>
<dbReference type="PANTHER" id="PTHR42747">
    <property type="entry name" value="NITRONATE MONOOXYGENASE-RELATED"/>
    <property type="match status" value="1"/>
</dbReference>
<dbReference type="AlphaFoldDB" id="A0A1Z3NBM2"/>
<dbReference type="GO" id="GO:0051213">
    <property type="term" value="F:dioxygenase activity"/>
    <property type="evidence" value="ECO:0007669"/>
    <property type="project" value="UniProtKB-KW"/>
</dbReference>
<dbReference type="InterPro" id="IPR013785">
    <property type="entry name" value="Aldolase_TIM"/>
</dbReference>
<accession>A0A1Z3NBM2</accession>
<protein>
    <recommendedName>
        <fullName evidence="8">Propionate 3-nitronate monooxygenase</fullName>
    </recommendedName>
</protein>
<evidence type="ECO:0000256" key="9">
    <source>
        <dbReference type="ARBA" id="ARBA00049401"/>
    </source>
</evidence>
<dbReference type="PANTHER" id="PTHR42747:SF3">
    <property type="entry name" value="NITRONATE MONOOXYGENASE-RELATED"/>
    <property type="match status" value="1"/>
</dbReference>
<keyword evidence="10" id="KW-0223">Dioxygenase</keyword>
<dbReference type="InterPro" id="IPR004136">
    <property type="entry name" value="NMO"/>
</dbReference>
<evidence type="ECO:0000256" key="3">
    <source>
        <dbReference type="ARBA" id="ARBA00022575"/>
    </source>
</evidence>
<evidence type="ECO:0000256" key="1">
    <source>
        <dbReference type="ARBA" id="ARBA00001917"/>
    </source>
</evidence>
<keyword evidence="3" id="KW-0216">Detoxification</keyword>
<evidence type="ECO:0000256" key="8">
    <source>
        <dbReference type="ARBA" id="ARBA00031155"/>
    </source>
</evidence>